<dbReference type="EC" id="4.2.1.1" evidence="2 8"/>
<evidence type="ECO:0000256" key="6">
    <source>
        <dbReference type="ARBA" id="ARBA00048348"/>
    </source>
</evidence>
<dbReference type="GO" id="GO:0008270">
    <property type="term" value="F:zinc ion binding"/>
    <property type="evidence" value="ECO:0007669"/>
    <property type="project" value="UniProtKB-UniRule"/>
</dbReference>
<proteinExistence type="inferred from homology"/>
<keyword evidence="3 7" id="KW-0479">Metal-binding</keyword>
<keyword evidence="5 8" id="KW-0456">Lyase</keyword>
<feature type="binding site" evidence="7">
    <location>
        <position position="106"/>
    </location>
    <ligand>
        <name>Zn(2+)</name>
        <dbReference type="ChEBI" id="CHEBI:29105"/>
    </ligand>
</feature>
<comment type="cofactor">
    <cofactor evidence="7">
        <name>Zn(2+)</name>
        <dbReference type="ChEBI" id="CHEBI:29105"/>
    </cofactor>
    <text evidence="7">Binds 1 zinc ion per subunit.</text>
</comment>
<evidence type="ECO:0000256" key="2">
    <source>
        <dbReference type="ARBA" id="ARBA00012925"/>
    </source>
</evidence>
<evidence type="ECO:0000256" key="8">
    <source>
        <dbReference type="RuleBase" id="RU003956"/>
    </source>
</evidence>
<evidence type="ECO:0000256" key="5">
    <source>
        <dbReference type="ARBA" id="ARBA00023239"/>
    </source>
</evidence>
<dbReference type="PANTHER" id="PTHR11002:SF76">
    <property type="entry name" value="CARBONIC ANHYDRASE"/>
    <property type="match status" value="1"/>
</dbReference>
<comment type="caution">
    <text evidence="9">The sequence shown here is derived from an EMBL/GenBank/DDBJ whole genome shotgun (WGS) entry which is preliminary data.</text>
</comment>
<dbReference type="EMBL" id="NIDE01000008">
    <property type="protein sequence ID" value="OWK40593.1"/>
    <property type="molecule type" value="Genomic_DNA"/>
</dbReference>
<dbReference type="InterPro" id="IPR001765">
    <property type="entry name" value="Carbonic_anhydrase"/>
</dbReference>
<dbReference type="CDD" id="cd00884">
    <property type="entry name" value="beta_CA_cladeB"/>
    <property type="match status" value="1"/>
</dbReference>
<comment type="function">
    <text evidence="8">Reversible hydration of carbon dioxide.</text>
</comment>
<dbReference type="PANTHER" id="PTHR11002">
    <property type="entry name" value="CARBONIC ANHYDRASE"/>
    <property type="match status" value="1"/>
</dbReference>
<dbReference type="Proteomes" id="UP000214646">
    <property type="component" value="Unassembled WGS sequence"/>
</dbReference>
<dbReference type="SMART" id="SM00947">
    <property type="entry name" value="Pro_CA"/>
    <property type="match status" value="1"/>
</dbReference>
<feature type="binding site" evidence="7">
    <location>
        <position position="109"/>
    </location>
    <ligand>
        <name>Zn(2+)</name>
        <dbReference type="ChEBI" id="CHEBI:29105"/>
    </ligand>
</feature>
<dbReference type="PROSITE" id="PS00705">
    <property type="entry name" value="PROK_CO2_ANHYDRASE_2"/>
    <property type="match status" value="1"/>
</dbReference>
<evidence type="ECO:0000256" key="4">
    <source>
        <dbReference type="ARBA" id="ARBA00022833"/>
    </source>
</evidence>
<keyword evidence="4 7" id="KW-0862">Zinc</keyword>
<comment type="similarity">
    <text evidence="1 8">Belongs to the beta-class carbonic anhydrase family.</text>
</comment>
<evidence type="ECO:0000256" key="7">
    <source>
        <dbReference type="PIRSR" id="PIRSR601765-1"/>
    </source>
</evidence>
<reference evidence="10" key="1">
    <citation type="submission" date="2017-06" db="EMBL/GenBank/DDBJ databases">
        <title>Genome analysis of Fimbriiglobus ruber SP5, the first member of the order Planctomycetales with confirmed chitinolytic capability.</title>
        <authorList>
            <person name="Ravin N.V."/>
            <person name="Rakitin A.L."/>
            <person name="Ivanova A.A."/>
            <person name="Beletsky A.V."/>
            <person name="Kulichevskaya I.S."/>
            <person name="Mardanov A.V."/>
            <person name="Dedysh S.N."/>
        </authorList>
    </citation>
    <scope>NUCLEOTIDE SEQUENCE [LARGE SCALE GENOMIC DNA]</scope>
    <source>
        <strain evidence="10">SP5</strain>
    </source>
</reference>
<dbReference type="OrthoDB" id="9769739at2"/>
<organism evidence="9 10">
    <name type="scientific">Fimbriiglobus ruber</name>
    <dbReference type="NCBI Taxonomy" id="1908690"/>
    <lineage>
        <taxon>Bacteria</taxon>
        <taxon>Pseudomonadati</taxon>
        <taxon>Planctomycetota</taxon>
        <taxon>Planctomycetia</taxon>
        <taxon>Gemmatales</taxon>
        <taxon>Gemmataceae</taxon>
        <taxon>Fimbriiglobus</taxon>
    </lineage>
</organism>
<dbReference type="Pfam" id="PF00484">
    <property type="entry name" value="Pro_CA"/>
    <property type="match status" value="1"/>
</dbReference>
<gene>
    <name evidence="9" type="ORF">FRUB_05512</name>
</gene>
<dbReference type="Gene3D" id="3.40.1050.10">
    <property type="entry name" value="Carbonic anhydrase"/>
    <property type="match status" value="1"/>
</dbReference>
<accession>A0A225DHW6</accession>
<name>A0A225DHW6_9BACT</name>
<dbReference type="AlphaFoldDB" id="A0A225DHW6"/>
<dbReference type="RefSeq" id="WP_088256488.1">
    <property type="nucleotide sequence ID" value="NZ_NIDE01000008.1"/>
</dbReference>
<evidence type="ECO:0000256" key="3">
    <source>
        <dbReference type="ARBA" id="ARBA00022723"/>
    </source>
</evidence>
<dbReference type="SUPFAM" id="SSF53056">
    <property type="entry name" value="beta-carbonic anhydrase, cab"/>
    <property type="match status" value="1"/>
</dbReference>
<keyword evidence="10" id="KW-1185">Reference proteome</keyword>
<dbReference type="GO" id="GO:0015976">
    <property type="term" value="P:carbon utilization"/>
    <property type="evidence" value="ECO:0007669"/>
    <property type="project" value="InterPro"/>
</dbReference>
<feature type="binding site" evidence="7">
    <location>
        <position position="47"/>
    </location>
    <ligand>
        <name>Zn(2+)</name>
        <dbReference type="ChEBI" id="CHEBI:29105"/>
    </ligand>
</feature>
<evidence type="ECO:0000313" key="10">
    <source>
        <dbReference type="Proteomes" id="UP000214646"/>
    </source>
</evidence>
<evidence type="ECO:0000256" key="1">
    <source>
        <dbReference type="ARBA" id="ARBA00006217"/>
    </source>
</evidence>
<comment type="catalytic activity">
    <reaction evidence="6 8">
        <text>hydrogencarbonate + H(+) = CO2 + H2O</text>
        <dbReference type="Rhea" id="RHEA:10748"/>
        <dbReference type="ChEBI" id="CHEBI:15377"/>
        <dbReference type="ChEBI" id="CHEBI:15378"/>
        <dbReference type="ChEBI" id="CHEBI:16526"/>
        <dbReference type="ChEBI" id="CHEBI:17544"/>
        <dbReference type="EC" id="4.2.1.1"/>
    </reaction>
</comment>
<dbReference type="InterPro" id="IPR045066">
    <property type="entry name" value="Beta_CA_cladeB"/>
</dbReference>
<feature type="binding site" evidence="7">
    <location>
        <position position="49"/>
    </location>
    <ligand>
        <name>Zn(2+)</name>
        <dbReference type="ChEBI" id="CHEBI:29105"/>
    </ligand>
</feature>
<sequence>MSNFLHGGATRLIEGVGKFRRGVFGTKKSLFHRLKDGQSPLAVFITCSDSRINPNLLTQTEPGELFILRNAGNLVPPHSAGPSGEGATVEYAVTNLKIHDVVVCGHSHCGAMQGLLSPEALEKMPTVREWLRNAAAVVTAVEAKGPGLTPAQKLELAVQQNTLVQIEHLKTHPAVAEAMAAGRLRLHAWVYHFETGEVDAHDAGLQRFVPLAEATRPHWTPADKPAGPLGSMI</sequence>
<evidence type="ECO:0000313" key="9">
    <source>
        <dbReference type="EMBL" id="OWK40593.1"/>
    </source>
</evidence>
<dbReference type="PROSITE" id="PS00704">
    <property type="entry name" value="PROK_CO2_ANHYDRASE_1"/>
    <property type="match status" value="1"/>
</dbReference>
<dbReference type="InterPro" id="IPR015892">
    <property type="entry name" value="Carbonic_anhydrase_CS"/>
</dbReference>
<protein>
    <recommendedName>
        <fullName evidence="2 8">Carbonic anhydrase</fullName>
        <ecNumber evidence="2 8">4.2.1.1</ecNumber>
    </recommendedName>
    <alternativeName>
        <fullName evidence="8">Carbonate dehydratase</fullName>
    </alternativeName>
</protein>
<dbReference type="InterPro" id="IPR036874">
    <property type="entry name" value="Carbonic_anhydrase_sf"/>
</dbReference>
<dbReference type="GO" id="GO:0004089">
    <property type="term" value="F:carbonate dehydratase activity"/>
    <property type="evidence" value="ECO:0007669"/>
    <property type="project" value="UniProtKB-UniRule"/>
</dbReference>